<comment type="caution">
    <text evidence="2">The sequence shown here is derived from an EMBL/GenBank/DDBJ whole genome shotgun (WGS) entry which is preliminary data.</text>
</comment>
<dbReference type="AlphaFoldDB" id="A0A6G1D2Q4"/>
<dbReference type="EMBL" id="SPHZ02000007">
    <property type="protein sequence ID" value="KAF0906686.1"/>
    <property type="molecule type" value="Genomic_DNA"/>
</dbReference>
<evidence type="ECO:0000313" key="2">
    <source>
        <dbReference type="EMBL" id="KAF0906686.1"/>
    </source>
</evidence>
<sequence>MARDGGLPDAKRRPLAEGSGAGADLISELPDDVLLVILARLRCARAAAATGILYRRWHGLWEKLPEVSIRGVSPDALDARRER</sequence>
<gene>
    <name evidence="2" type="ORF">E2562_012259</name>
</gene>
<dbReference type="SUPFAM" id="SSF81383">
    <property type="entry name" value="F-box domain"/>
    <property type="match status" value="1"/>
</dbReference>
<organism evidence="2 3">
    <name type="scientific">Oryza meyeriana var. granulata</name>
    <dbReference type="NCBI Taxonomy" id="110450"/>
    <lineage>
        <taxon>Eukaryota</taxon>
        <taxon>Viridiplantae</taxon>
        <taxon>Streptophyta</taxon>
        <taxon>Embryophyta</taxon>
        <taxon>Tracheophyta</taxon>
        <taxon>Spermatophyta</taxon>
        <taxon>Magnoliopsida</taxon>
        <taxon>Liliopsida</taxon>
        <taxon>Poales</taxon>
        <taxon>Poaceae</taxon>
        <taxon>BOP clade</taxon>
        <taxon>Oryzoideae</taxon>
        <taxon>Oryzeae</taxon>
        <taxon>Oryzinae</taxon>
        <taxon>Oryza</taxon>
        <taxon>Oryza meyeriana</taxon>
    </lineage>
</organism>
<dbReference type="PANTHER" id="PTHR34709">
    <property type="entry name" value="OS10G0396666 PROTEIN"/>
    <property type="match status" value="1"/>
</dbReference>
<dbReference type="InterPro" id="IPR055312">
    <property type="entry name" value="FBL15-like"/>
</dbReference>
<dbReference type="PANTHER" id="PTHR34709:SF80">
    <property type="entry name" value="F-BOX DOMAIN-CONTAINING PROTEIN"/>
    <property type="match status" value="1"/>
</dbReference>
<protein>
    <recommendedName>
        <fullName evidence="4">F-box domain-containing protein</fullName>
    </recommendedName>
</protein>
<proteinExistence type="predicted"/>
<name>A0A6G1D2Q4_9ORYZ</name>
<evidence type="ECO:0000313" key="3">
    <source>
        <dbReference type="Proteomes" id="UP000479710"/>
    </source>
</evidence>
<dbReference type="InterPro" id="IPR036047">
    <property type="entry name" value="F-box-like_dom_sf"/>
</dbReference>
<accession>A0A6G1D2Q4</accession>
<evidence type="ECO:0008006" key="4">
    <source>
        <dbReference type="Google" id="ProtNLM"/>
    </source>
</evidence>
<keyword evidence="3" id="KW-1185">Reference proteome</keyword>
<feature type="region of interest" description="Disordered" evidence="1">
    <location>
        <begin position="1"/>
        <end position="24"/>
    </location>
</feature>
<dbReference type="OrthoDB" id="693840at2759"/>
<evidence type="ECO:0000256" key="1">
    <source>
        <dbReference type="SAM" id="MobiDB-lite"/>
    </source>
</evidence>
<dbReference type="Proteomes" id="UP000479710">
    <property type="component" value="Unassembled WGS sequence"/>
</dbReference>
<reference evidence="2 3" key="1">
    <citation type="submission" date="2019-11" db="EMBL/GenBank/DDBJ databases">
        <title>Whole genome sequence of Oryza granulata.</title>
        <authorList>
            <person name="Li W."/>
        </authorList>
    </citation>
    <scope>NUCLEOTIDE SEQUENCE [LARGE SCALE GENOMIC DNA]</scope>
    <source>
        <strain evidence="3">cv. Menghai</strain>
        <tissue evidence="2">Leaf</tissue>
    </source>
</reference>